<comment type="caution">
    <text evidence="2">The sequence shown here is derived from an EMBL/GenBank/DDBJ whole genome shotgun (WGS) entry which is preliminary data.</text>
</comment>
<evidence type="ECO:0000313" key="1">
    <source>
        <dbReference type="EMBL" id="PUT49361.1"/>
    </source>
</evidence>
<dbReference type="Proteomes" id="UP000251035">
    <property type="component" value="Unassembled WGS sequence"/>
</dbReference>
<name>A0A3A5LLG8_9GAMM</name>
<sequence length="258" mass="29336">MPELQYKGEAVVVANEETTEADWVSDIPPRELFISNANPLGQRFAFSLAEIDAYVKEHNQLVNFYNIPRSAFSVSEMSELIQRSAVIARFIERFVHESQRSASLISAETIHHMAFLVNHSAQVIEDPLFIKEIKQKYTEEELEDLQDNGISIHDLGRGMAFQQFKTHYQTLSAEEQQAIDQFPGVPQQLQHYGLKNSLKTLFQLQGEACLGGSAGICREIIERIKLFERAKEALMQMTPADEVKDSDTEGTIRYRNAL</sequence>
<accession>A0A3A5LLG8</accession>
<reference evidence="1 4" key="1">
    <citation type="submission" date="2018-04" db="EMBL/GenBank/DDBJ databases">
        <title>Whole genome sequence comparison of clinical and drinking water Legionella pneumophila isolates associated with the Flint Water Crisis.</title>
        <authorList>
            <person name="Garner E."/>
            <person name="Brown C."/>
            <person name="Schwake O."/>
            <person name="Coil D."/>
            <person name="Jospin G."/>
            <person name="Eisen J."/>
            <person name="Edwards M."/>
            <person name="Pruden A."/>
        </authorList>
    </citation>
    <scope>NUCLEOTIDE SEQUENCE [LARGE SCALE GENOMIC DNA]</scope>
    <source>
        <strain evidence="1 4">Genessee03</strain>
    </source>
</reference>
<dbReference type="AlphaFoldDB" id="A0A3A5LLG8"/>
<protein>
    <submittedName>
        <fullName evidence="2">Uncharacterized protein</fullName>
    </submittedName>
</protein>
<organism evidence="2 5">
    <name type="scientific">Legionella taurinensis</name>
    <dbReference type="NCBI Taxonomy" id="70611"/>
    <lineage>
        <taxon>Bacteria</taxon>
        <taxon>Pseudomonadati</taxon>
        <taxon>Pseudomonadota</taxon>
        <taxon>Gammaproteobacteria</taxon>
        <taxon>Legionellales</taxon>
        <taxon>Legionellaceae</taxon>
        <taxon>Legionella</taxon>
    </lineage>
</organism>
<evidence type="ECO:0000313" key="5">
    <source>
        <dbReference type="Proteomes" id="UP000270757"/>
    </source>
</evidence>
<dbReference type="GeneID" id="48948015"/>
<dbReference type="EMBL" id="QZWB01000001">
    <property type="protein sequence ID" value="RJT49276.1"/>
    <property type="molecule type" value="Genomic_DNA"/>
</dbReference>
<evidence type="ECO:0000313" key="4">
    <source>
        <dbReference type="Proteomes" id="UP000251035"/>
    </source>
</evidence>
<dbReference type="Proteomes" id="UP000306421">
    <property type="component" value="Unassembled WGS sequence"/>
</dbReference>
<reference evidence="3 6" key="2">
    <citation type="submission" date="2018-04" db="EMBL/GenBank/DDBJ databases">
        <title>Whole genome sequence comparison of clinical and drinking water Legionella pneumophila isolates.</title>
        <authorList>
            <person name="Garner E."/>
        </authorList>
    </citation>
    <scope>NUCLEOTIDE SEQUENCE [LARGE SCALE GENOMIC DNA]</scope>
    <source>
        <strain evidence="3 6">WH02</strain>
    </source>
</reference>
<evidence type="ECO:0000313" key="6">
    <source>
        <dbReference type="Proteomes" id="UP000306421"/>
    </source>
</evidence>
<dbReference type="EMBL" id="QCXM01000001">
    <property type="protein sequence ID" value="PUT49361.1"/>
    <property type="molecule type" value="Genomic_DNA"/>
</dbReference>
<evidence type="ECO:0000313" key="3">
    <source>
        <dbReference type="EMBL" id="TID46726.1"/>
    </source>
</evidence>
<reference evidence="2 5" key="3">
    <citation type="submission" date="2018-09" db="EMBL/GenBank/DDBJ databases">
        <title>Draft genome sequences of Legionella taurinensis isolated from water samples.</title>
        <authorList>
            <person name="Chakeri A."/>
            <person name="Allerberger F."/>
            <person name="Kundi M."/>
            <person name="Ruppitsch W."/>
            <person name="Schmid D."/>
        </authorList>
    </citation>
    <scope>NUCLEOTIDE SEQUENCE [LARGE SCALE GENOMIC DNA]</scope>
    <source>
        <strain evidence="2 5">4570-18-6</strain>
    </source>
</reference>
<proteinExistence type="predicted"/>
<dbReference type="OrthoDB" id="5653667at2"/>
<dbReference type="Proteomes" id="UP000270757">
    <property type="component" value="Unassembled WGS sequence"/>
</dbReference>
<dbReference type="RefSeq" id="WP_108290537.1">
    <property type="nucleotide sequence ID" value="NZ_CAAAIR010000001.1"/>
</dbReference>
<keyword evidence="4" id="KW-1185">Reference proteome</keyword>
<gene>
    <name evidence="2" type="ORF">D6J04_01080</name>
    <name evidence="1" type="ORF">DB745_01265</name>
    <name evidence="3" type="ORF">DIZ81_01260</name>
</gene>
<evidence type="ECO:0000313" key="2">
    <source>
        <dbReference type="EMBL" id="RJT49276.1"/>
    </source>
</evidence>
<dbReference type="EMBL" id="QFGG01000001">
    <property type="protein sequence ID" value="TID46726.1"/>
    <property type="molecule type" value="Genomic_DNA"/>
</dbReference>